<name>A0A5C5TVC1_9GAMM</name>
<dbReference type="EMBL" id="VOHK01000009">
    <property type="protein sequence ID" value="TWT17547.1"/>
    <property type="molecule type" value="Genomic_DNA"/>
</dbReference>
<sequence>MRQMTKWIVCAAMLAMLAGCASVQVSGPVTDDGASAQPVVNPHWNFDPARPAGDRDGYRPPRKLAVLLPMTGQLATAAASVRDGLLAGYYAERRGKPELAFYDTAGTVSGAISARDRAIAEGADQILGPLGRDEVSALFQSAQPVPLLALNRGSSAPSDNGADFSLAPEDEGTAAAAYALARNAKRVLVLSNGDDHAQRSINAFRARLEAEGGAIVGTLAIVGDKPADQSDALRSAATREGGVDAILIALRGSQARLVVPQLFAAGLGDRLRVATSQLTSGTGKADEDKALDGIAFASETWTSAGLSGLPSPATLAADLPTARGPAARLFAFGHDAWLLSGYLQHLAEHPEASLDGATGRLTLDAGGNVQRAPAWATFSNGIVVPLAGAGG</sequence>
<comment type="caution">
    <text evidence="3">The sequence shown here is derived from an EMBL/GenBank/DDBJ whole genome shotgun (WGS) entry which is preliminary data.</text>
</comment>
<evidence type="ECO:0000313" key="3">
    <source>
        <dbReference type="EMBL" id="TWT17547.1"/>
    </source>
</evidence>
<dbReference type="SUPFAM" id="SSF53822">
    <property type="entry name" value="Periplasmic binding protein-like I"/>
    <property type="match status" value="1"/>
</dbReference>
<keyword evidence="1" id="KW-0472">Membrane</keyword>
<feature type="chain" id="PRO_5022736604" evidence="2">
    <location>
        <begin position="22"/>
        <end position="391"/>
    </location>
</feature>
<dbReference type="CDD" id="cd06339">
    <property type="entry name" value="PBP1_YraM_LppC_lipoprotein-like"/>
    <property type="match status" value="1"/>
</dbReference>
<dbReference type="PANTHER" id="PTHR38038">
    <property type="entry name" value="PENICILLIN-BINDING PROTEIN ACTIVATOR LPOA"/>
    <property type="match status" value="1"/>
</dbReference>
<evidence type="ECO:0000256" key="1">
    <source>
        <dbReference type="ARBA" id="ARBA00023136"/>
    </source>
</evidence>
<dbReference type="Gene3D" id="3.40.50.2300">
    <property type="match status" value="2"/>
</dbReference>
<dbReference type="GO" id="GO:0009252">
    <property type="term" value="P:peptidoglycan biosynthetic process"/>
    <property type="evidence" value="ECO:0007669"/>
    <property type="project" value="TreeGrafter"/>
</dbReference>
<dbReference type="GO" id="GO:0030234">
    <property type="term" value="F:enzyme regulator activity"/>
    <property type="evidence" value="ECO:0007669"/>
    <property type="project" value="TreeGrafter"/>
</dbReference>
<dbReference type="GO" id="GO:0031241">
    <property type="term" value="C:periplasmic side of cell outer membrane"/>
    <property type="evidence" value="ECO:0007669"/>
    <property type="project" value="TreeGrafter"/>
</dbReference>
<gene>
    <name evidence="3" type="ORF">FQY83_16620</name>
</gene>
<accession>A0A5C5TVC1</accession>
<evidence type="ECO:0000256" key="2">
    <source>
        <dbReference type="SAM" id="SignalP"/>
    </source>
</evidence>
<dbReference type="PANTHER" id="PTHR38038:SF1">
    <property type="entry name" value="PENICILLIN-BINDING PROTEIN ACTIVATOR LPOA"/>
    <property type="match status" value="1"/>
</dbReference>
<keyword evidence="4" id="KW-1185">Reference proteome</keyword>
<reference evidence="3 4" key="1">
    <citation type="journal article" date="2008" name="Int. J. Syst. Evol. Microbiol.">
        <title>Luteimonas marina sp. nov., isolated from seawater.</title>
        <authorList>
            <person name="Baik K.S."/>
            <person name="Park S.C."/>
            <person name="Kim M.S."/>
            <person name="Kim E.M."/>
            <person name="Park C."/>
            <person name="Chun J."/>
            <person name="Seong C.N."/>
        </authorList>
    </citation>
    <scope>NUCLEOTIDE SEQUENCE [LARGE SCALE GENOMIC DNA]</scope>
    <source>
        <strain evidence="3 4">FR1330</strain>
    </source>
</reference>
<keyword evidence="2" id="KW-0732">Signal</keyword>
<protein>
    <submittedName>
        <fullName evidence="3">ABC transporter substrate-binding protein</fullName>
    </submittedName>
</protein>
<dbReference type="PROSITE" id="PS51257">
    <property type="entry name" value="PROKAR_LIPOPROTEIN"/>
    <property type="match status" value="1"/>
</dbReference>
<dbReference type="InterPro" id="IPR028082">
    <property type="entry name" value="Peripla_BP_I"/>
</dbReference>
<proteinExistence type="predicted"/>
<organism evidence="3 4">
    <name type="scientific">Luteimonas marina</name>
    <dbReference type="NCBI Taxonomy" id="488485"/>
    <lineage>
        <taxon>Bacteria</taxon>
        <taxon>Pseudomonadati</taxon>
        <taxon>Pseudomonadota</taxon>
        <taxon>Gammaproteobacteria</taxon>
        <taxon>Lysobacterales</taxon>
        <taxon>Lysobacteraceae</taxon>
        <taxon>Luteimonas</taxon>
    </lineage>
</organism>
<dbReference type="AlphaFoldDB" id="A0A5C5TVC1"/>
<dbReference type="Proteomes" id="UP000319980">
    <property type="component" value="Unassembled WGS sequence"/>
</dbReference>
<evidence type="ECO:0000313" key="4">
    <source>
        <dbReference type="Proteomes" id="UP000319980"/>
    </source>
</evidence>
<feature type="signal peptide" evidence="2">
    <location>
        <begin position="1"/>
        <end position="21"/>
    </location>
</feature>
<dbReference type="Pfam" id="PF04348">
    <property type="entry name" value="LppC"/>
    <property type="match status" value="2"/>
</dbReference>
<dbReference type="InterPro" id="IPR007443">
    <property type="entry name" value="LpoA"/>
</dbReference>